<dbReference type="OrthoDB" id="1731766at2759"/>
<proteinExistence type="predicted"/>
<evidence type="ECO:0000313" key="2">
    <source>
        <dbReference type="Proteomes" id="UP000825935"/>
    </source>
</evidence>
<sequence length="205" mass="23619">MQDSTSEHLNSAKRVLRYIKHTVNHALFYKFDEELQVKGFSDADWVGSKEDRRSTSGYVFMIGSKPITWSSKKQPTVALSSMEAEYRGLAFATCEAMWIKKLLDDLGVQVGTIPIYGDNMSSIYLASNPMFHARSKHIEVHYHYVREKVLSKDVEVKFIRTKEQVADMFTKFLDASKLKGFKDAINLKDMDEDNSQNKLEGECWR</sequence>
<protein>
    <submittedName>
        <fullName evidence="1">Uncharacterized protein</fullName>
    </submittedName>
</protein>
<organism evidence="1 2">
    <name type="scientific">Ceratopteris richardii</name>
    <name type="common">Triangle waterfern</name>
    <dbReference type="NCBI Taxonomy" id="49495"/>
    <lineage>
        <taxon>Eukaryota</taxon>
        <taxon>Viridiplantae</taxon>
        <taxon>Streptophyta</taxon>
        <taxon>Embryophyta</taxon>
        <taxon>Tracheophyta</taxon>
        <taxon>Polypodiopsida</taxon>
        <taxon>Polypodiidae</taxon>
        <taxon>Polypodiales</taxon>
        <taxon>Pteridineae</taxon>
        <taxon>Pteridaceae</taxon>
        <taxon>Parkerioideae</taxon>
        <taxon>Ceratopteris</taxon>
    </lineage>
</organism>
<name>A0A8T2UD88_CERRI</name>
<dbReference type="AlphaFoldDB" id="A0A8T2UD88"/>
<keyword evidence="2" id="KW-1185">Reference proteome</keyword>
<dbReference type="CDD" id="cd09272">
    <property type="entry name" value="RNase_HI_RT_Ty1"/>
    <property type="match status" value="1"/>
</dbReference>
<evidence type="ECO:0000313" key="1">
    <source>
        <dbReference type="EMBL" id="KAH7433927.1"/>
    </source>
</evidence>
<accession>A0A8T2UD88</accession>
<dbReference type="EMBL" id="CM035412">
    <property type="protein sequence ID" value="KAH7433927.1"/>
    <property type="molecule type" value="Genomic_DNA"/>
</dbReference>
<dbReference type="PANTHER" id="PTHR11439:SF483">
    <property type="entry name" value="PEPTIDE SYNTHASE GLIP-LIKE, PUTATIVE (AFU_ORTHOLOGUE AFUA_3G12920)-RELATED"/>
    <property type="match status" value="1"/>
</dbReference>
<reference evidence="1" key="1">
    <citation type="submission" date="2021-08" db="EMBL/GenBank/DDBJ databases">
        <title>WGS assembly of Ceratopteris richardii.</title>
        <authorList>
            <person name="Marchant D.B."/>
            <person name="Chen G."/>
            <person name="Jenkins J."/>
            <person name="Shu S."/>
            <person name="Leebens-Mack J."/>
            <person name="Grimwood J."/>
            <person name="Schmutz J."/>
            <person name="Soltis P."/>
            <person name="Soltis D."/>
            <person name="Chen Z.-H."/>
        </authorList>
    </citation>
    <scope>NUCLEOTIDE SEQUENCE</scope>
    <source>
        <strain evidence="1">Whitten #5841</strain>
        <tissue evidence="1">Leaf</tissue>
    </source>
</reference>
<comment type="caution">
    <text evidence="1">The sequence shown here is derived from an EMBL/GenBank/DDBJ whole genome shotgun (WGS) entry which is preliminary data.</text>
</comment>
<gene>
    <name evidence="1" type="ORF">KP509_07G093000</name>
</gene>
<dbReference type="OMA" id="KLEGECW"/>
<dbReference type="Proteomes" id="UP000825935">
    <property type="component" value="Chromosome 7"/>
</dbReference>
<dbReference type="SUPFAM" id="SSF56672">
    <property type="entry name" value="DNA/RNA polymerases"/>
    <property type="match status" value="1"/>
</dbReference>
<dbReference type="PANTHER" id="PTHR11439">
    <property type="entry name" value="GAG-POL-RELATED RETROTRANSPOSON"/>
    <property type="match status" value="1"/>
</dbReference>
<dbReference type="InterPro" id="IPR043502">
    <property type="entry name" value="DNA/RNA_pol_sf"/>
</dbReference>